<evidence type="ECO:0000256" key="1">
    <source>
        <dbReference type="SAM" id="Phobius"/>
    </source>
</evidence>
<feature type="transmembrane region" description="Helical" evidence="1">
    <location>
        <begin position="12"/>
        <end position="32"/>
    </location>
</feature>
<geneLocation type="plasmid" evidence="3">
    <name>pmp19 dat561 dna</name>
</geneLocation>
<gene>
    <name evidence="2" type="ORF">DAT561_p0004</name>
</gene>
<proteinExistence type="predicted"/>
<keyword evidence="1" id="KW-0472">Membrane</keyword>
<organism evidence="2 3">
    <name type="scientific">Melissococcus plutonius</name>
    <dbReference type="NCBI Taxonomy" id="33970"/>
    <lineage>
        <taxon>Bacteria</taxon>
        <taxon>Bacillati</taxon>
        <taxon>Bacillota</taxon>
        <taxon>Bacilli</taxon>
        <taxon>Lactobacillales</taxon>
        <taxon>Enterococcaceae</taxon>
        <taxon>Melissococcus</taxon>
    </lineage>
</organism>
<dbReference type="EMBL" id="AP018494">
    <property type="protein sequence ID" value="BBC61866.1"/>
    <property type="molecule type" value="Genomic_DNA"/>
</dbReference>
<dbReference type="Proteomes" id="UP000269226">
    <property type="component" value="Plasmid pMP19"/>
</dbReference>
<reference evidence="2 3" key="1">
    <citation type="submission" date="2018-01" db="EMBL/GenBank/DDBJ databases">
        <title>Whole genome sequence of Melissococcus plutonius DAT561.</title>
        <authorList>
            <person name="Okumura K."/>
            <person name="Takamatsu D."/>
            <person name="Okura M."/>
        </authorList>
    </citation>
    <scope>NUCLEOTIDE SEQUENCE [LARGE SCALE GENOMIC DNA]</scope>
    <source>
        <strain evidence="2 3">DAT561</strain>
        <plasmid evidence="3">pmp19 dat561 dna</plasmid>
    </source>
</reference>
<keyword evidence="1" id="KW-0812">Transmembrane</keyword>
<sequence length="43" mass="4975">MNKSRRNSCQHVGFTIISLLLASISFMSYPQLARWQALCFLNK</sequence>
<evidence type="ECO:0000313" key="3">
    <source>
        <dbReference type="Proteomes" id="UP000269226"/>
    </source>
</evidence>
<keyword evidence="2" id="KW-0614">Plasmid</keyword>
<evidence type="ECO:0000313" key="2">
    <source>
        <dbReference type="EMBL" id="BBC61866.1"/>
    </source>
</evidence>
<name>A0A2Z5Y4W4_9ENTE</name>
<accession>A0A2Z5Y4W4</accession>
<keyword evidence="1" id="KW-1133">Transmembrane helix</keyword>
<protein>
    <submittedName>
        <fullName evidence="2">Uncharacterized protein</fullName>
    </submittedName>
</protein>
<dbReference type="AlphaFoldDB" id="A0A2Z5Y4W4"/>
<dbReference type="RefSeq" id="WP_268765776.1">
    <property type="nucleotide sequence ID" value="NZ_JASSQH010000047.1"/>
</dbReference>